<protein>
    <recommendedName>
        <fullName evidence="3">NinG protein</fullName>
    </recommendedName>
</protein>
<evidence type="ECO:0000313" key="1">
    <source>
        <dbReference type="EMBL" id="APC01342.1"/>
    </source>
</evidence>
<evidence type="ECO:0008006" key="3">
    <source>
        <dbReference type="Google" id="ProtNLM"/>
    </source>
</evidence>
<evidence type="ECO:0000313" key="2">
    <source>
        <dbReference type="Proteomes" id="UP000182060"/>
    </source>
</evidence>
<dbReference type="AlphaFoldDB" id="A0AAC9IUP3"/>
<sequence length="194" mass="22049">MGGRMSKCANCRKEFTKLRMTMKVCGAACGEIYGRKVALDKAEKAKRAEAKRDRIETRERKEKLKTKNDYIKETQTVFNAYIRFRDKDKPCICCGLPLASSSIGGLFDCGHYRSVGSAPHLRFDERNAHGQRKQCNRWGAGRAVDYRIGLIERIGLLAVEQLEADKTPRHYTKEDLIGLKACFREKLKDLKNGG</sequence>
<proteinExistence type="predicted"/>
<name>A0AAC9IUP3_9BURK</name>
<dbReference type="Pfam" id="PF05766">
    <property type="entry name" value="NinG"/>
    <property type="match status" value="1"/>
</dbReference>
<dbReference type="InterPro" id="IPR008713">
    <property type="entry name" value="Phage_lambda_NinG"/>
</dbReference>
<dbReference type="Proteomes" id="UP000182060">
    <property type="component" value="Chromosome"/>
</dbReference>
<dbReference type="EMBL" id="CP015017">
    <property type="protein sequence ID" value="APC01342.1"/>
    <property type="molecule type" value="Genomic_DNA"/>
</dbReference>
<organism evidence="1 2">
    <name type="scientific">Polynucleobacter asymbioticus</name>
    <dbReference type="NCBI Taxonomy" id="576611"/>
    <lineage>
        <taxon>Bacteria</taxon>
        <taxon>Pseudomonadati</taxon>
        <taxon>Pseudomonadota</taxon>
        <taxon>Betaproteobacteria</taxon>
        <taxon>Burkholderiales</taxon>
        <taxon>Burkholderiaceae</taxon>
        <taxon>Polynucleobacter</taxon>
    </lineage>
</organism>
<reference evidence="1" key="1">
    <citation type="journal article" date="2017" name="Appl. Environ. Microbiol.">
        <title>Microdiversification of a pelagic Polynucleobacter species is mainly driven by acquisition of genomic islands from a partially interspecific gene pool.</title>
        <authorList>
            <person name="Hoetzinger M."/>
            <person name="Hahn M.W."/>
            <person name="Jezberova J."/>
            <person name="Schmidt J."/>
            <person name="Koll U."/>
        </authorList>
    </citation>
    <scope>NUCLEOTIDE SEQUENCE</scope>
    <source>
        <strain evidence="1">MWH-RechtKol4</strain>
    </source>
</reference>
<accession>A0AAC9IUP3</accession>
<gene>
    <name evidence="1" type="ORF">AOC25_06810</name>
</gene>